<proteinExistence type="predicted"/>
<organism evidence="2 3">
    <name type="scientific">Bradyrhizobium guangdongense</name>
    <dbReference type="NCBI Taxonomy" id="1325090"/>
    <lineage>
        <taxon>Bacteria</taxon>
        <taxon>Pseudomonadati</taxon>
        <taxon>Pseudomonadota</taxon>
        <taxon>Alphaproteobacteria</taxon>
        <taxon>Hyphomicrobiales</taxon>
        <taxon>Nitrobacteraceae</taxon>
        <taxon>Bradyrhizobium</taxon>
    </lineage>
</organism>
<evidence type="ECO:0000313" key="2">
    <source>
        <dbReference type="EMBL" id="GGI33189.1"/>
    </source>
</evidence>
<evidence type="ECO:0000256" key="1">
    <source>
        <dbReference type="SAM" id="MobiDB-lite"/>
    </source>
</evidence>
<protein>
    <submittedName>
        <fullName evidence="2">Uncharacterized protein</fullName>
    </submittedName>
</protein>
<accession>A0AA87WCE8</accession>
<name>A0AA87WCE8_9BRAD</name>
<dbReference type="AlphaFoldDB" id="A0AA87WCE8"/>
<dbReference type="EMBL" id="BMHC01000029">
    <property type="protein sequence ID" value="GGI33189.1"/>
    <property type="molecule type" value="Genomic_DNA"/>
</dbReference>
<reference evidence="2" key="2">
    <citation type="submission" date="2022-12" db="EMBL/GenBank/DDBJ databases">
        <authorList>
            <person name="Sun Q."/>
            <person name="Zhou Y."/>
        </authorList>
    </citation>
    <scope>NUCLEOTIDE SEQUENCE</scope>
    <source>
        <strain evidence="2">CGMCC 1.15034</strain>
    </source>
</reference>
<evidence type="ECO:0000313" key="3">
    <source>
        <dbReference type="Proteomes" id="UP000625079"/>
    </source>
</evidence>
<dbReference type="Proteomes" id="UP000625079">
    <property type="component" value="Unassembled WGS sequence"/>
</dbReference>
<feature type="compositionally biased region" description="Basic and acidic residues" evidence="1">
    <location>
        <begin position="46"/>
        <end position="59"/>
    </location>
</feature>
<feature type="region of interest" description="Disordered" evidence="1">
    <location>
        <begin position="46"/>
        <end position="117"/>
    </location>
</feature>
<comment type="caution">
    <text evidence="2">The sequence shown here is derived from an EMBL/GenBank/DDBJ whole genome shotgun (WGS) entry which is preliminary data.</text>
</comment>
<sequence length="154" mass="16732">MAWNEARGAVVRPVGIEEDQGSDGFGACTVAVQRLMAAARERLASLDLSQKDRTGQDVRSRRKQERQAAGSLDRWIEIDQRMPPAASAGRRPLVDGAYTGVEGGPQRIAPSRRHGTAEQEITVAGQCSGLIGRERIDLGGRDAMPHQRSINFNV</sequence>
<gene>
    <name evidence="2" type="ORF">GCM10010987_73140</name>
</gene>
<reference evidence="2" key="1">
    <citation type="journal article" date="2014" name="Int. J. Syst. Evol. Microbiol.">
        <title>Complete genome sequence of Corynebacterium casei LMG S-19264T (=DSM 44701T), isolated from a smear-ripened cheese.</title>
        <authorList>
            <consortium name="US DOE Joint Genome Institute (JGI-PGF)"/>
            <person name="Walter F."/>
            <person name="Albersmeier A."/>
            <person name="Kalinowski J."/>
            <person name="Ruckert C."/>
        </authorList>
    </citation>
    <scope>NUCLEOTIDE SEQUENCE</scope>
    <source>
        <strain evidence="2">CGMCC 1.15034</strain>
    </source>
</reference>